<dbReference type="EMBL" id="KV453909">
    <property type="protein sequence ID" value="ODV81868.1"/>
    <property type="molecule type" value="Genomic_DNA"/>
</dbReference>
<dbReference type="InterPro" id="IPR029056">
    <property type="entry name" value="Ribokinase-like"/>
</dbReference>
<evidence type="ECO:0000259" key="7">
    <source>
        <dbReference type="Pfam" id="PF08543"/>
    </source>
</evidence>
<dbReference type="SUPFAM" id="SSF53613">
    <property type="entry name" value="Ribokinase-like"/>
    <property type="match status" value="1"/>
</dbReference>
<keyword evidence="6" id="KW-0067">ATP-binding</keyword>
<gene>
    <name evidence="8" type="ORF">CANTADRAFT_3926</name>
</gene>
<evidence type="ECO:0000256" key="6">
    <source>
        <dbReference type="ARBA" id="ARBA00022840"/>
    </source>
</evidence>
<evidence type="ECO:0000313" key="9">
    <source>
        <dbReference type="Proteomes" id="UP000094285"/>
    </source>
</evidence>
<keyword evidence="3" id="KW-0808">Transferase</keyword>
<sequence length="304" mass="33421">MTNKSILSILSHVAHGYVGNRATVFPLQYCGWDVDGVNTTNFSNHPGYGRFAGSASSPHLVDELLQGLKEIGNFNEVYSLILTGYTPSAGAMQVIYDHLIPVYAQQGAKHPAWIVDPVLGDNGRLYVPEDVVPMYKKYFGSGHVSLITPNQFEFEVLSDTKLSDWSDVRSALVEFHRQYHIPYVVISSVVIDGEMYSVGFAAGSKDKPSIFYFPVPQIDCSFNGCGDLFTALVANAFYNNNRVLGPEVLAEVLPKLAKILRHSYDAELAATGQPPSVVRDIRVVSLRHHLLEPAGDGSLVKFLD</sequence>
<dbReference type="PANTHER" id="PTHR10534:SF2">
    <property type="entry name" value="PYRIDOXAL KINASE"/>
    <property type="match status" value="1"/>
</dbReference>
<protein>
    <recommendedName>
        <fullName evidence="2">pyridoxal kinase</fullName>
        <ecNumber evidence="2">2.7.1.35</ecNumber>
    </recommendedName>
</protein>
<feature type="domain" description="Pyridoxamine kinase/Phosphomethylpyrimidine kinase" evidence="7">
    <location>
        <begin position="108"/>
        <end position="237"/>
    </location>
</feature>
<dbReference type="OrthoDB" id="2104723at2759"/>
<dbReference type="RefSeq" id="XP_020066990.1">
    <property type="nucleotide sequence ID" value="XM_020208799.1"/>
</dbReference>
<evidence type="ECO:0000256" key="3">
    <source>
        <dbReference type="ARBA" id="ARBA00022679"/>
    </source>
</evidence>
<accession>A0A1E4SQU8</accession>
<evidence type="ECO:0000256" key="1">
    <source>
        <dbReference type="ARBA" id="ARBA00008805"/>
    </source>
</evidence>
<evidence type="ECO:0000313" key="8">
    <source>
        <dbReference type="EMBL" id="ODV81868.1"/>
    </source>
</evidence>
<dbReference type="InterPro" id="IPR004625">
    <property type="entry name" value="PyrdxlKinase"/>
</dbReference>
<reference evidence="9" key="1">
    <citation type="submission" date="2016-05" db="EMBL/GenBank/DDBJ databases">
        <title>Comparative genomics of biotechnologically important yeasts.</title>
        <authorList>
            <consortium name="DOE Joint Genome Institute"/>
            <person name="Riley R."/>
            <person name="Haridas S."/>
            <person name="Wolfe K.H."/>
            <person name="Lopes M.R."/>
            <person name="Hittinger C.T."/>
            <person name="Goker M."/>
            <person name="Salamov A."/>
            <person name="Wisecaver J."/>
            <person name="Long T.M."/>
            <person name="Aerts A.L."/>
            <person name="Barry K."/>
            <person name="Choi C."/>
            <person name="Clum A."/>
            <person name="Coughlan A.Y."/>
            <person name="Deshpande S."/>
            <person name="Douglass A.P."/>
            <person name="Hanson S.J."/>
            <person name="Klenk H.-P."/>
            <person name="Labutti K."/>
            <person name="Lapidus A."/>
            <person name="Lindquist E."/>
            <person name="Lipzen A."/>
            <person name="Meier-Kolthoff J.P."/>
            <person name="Ohm R.A."/>
            <person name="Otillar R.P."/>
            <person name="Pangilinan J."/>
            <person name="Peng Y."/>
            <person name="Rokas A."/>
            <person name="Rosa C.A."/>
            <person name="Scheuner C."/>
            <person name="Sibirny A.A."/>
            <person name="Slot J.C."/>
            <person name="Stielow J.B."/>
            <person name="Sun H."/>
            <person name="Kurtzman C.P."/>
            <person name="Blackwell M."/>
            <person name="Grigoriev I.V."/>
            <person name="Jeffries T.W."/>
        </authorList>
    </citation>
    <scope>NUCLEOTIDE SEQUENCE [LARGE SCALE GENOMIC DNA]</scope>
    <source>
        <strain evidence="9">NRRL Y-17324</strain>
    </source>
</reference>
<dbReference type="Proteomes" id="UP000094285">
    <property type="component" value="Unassembled WGS sequence"/>
</dbReference>
<dbReference type="Gene3D" id="3.40.1190.20">
    <property type="match status" value="1"/>
</dbReference>
<organism evidence="8 9">
    <name type="scientific">Suhomyces tanzawaensis NRRL Y-17324</name>
    <dbReference type="NCBI Taxonomy" id="984487"/>
    <lineage>
        <taxon>Eukaryota</taxon>
        <taxon>Fungi</taxon>
        <taxon>Dikarya</taxon>
        <taxon>Ascomycota</taxon>
        <taxon>Saccharomycotina</taxon>
        <taxon>Pichiomycetes</taxon>
        <taxon>Debaryomycetaceae</taxon>
        <taxon>Suhomyces</taxon>
    </lineage>
</organism>
<dbReference type="Pfam" id="PF08543">
    <property type="entry name" value="Phos_pyr_kin"/>
    <property type="match status" value="1"/>
</dbReference>
<evidence type="ECO:0000256" key="5">
    <source>
        <dbReference type="ARBA" id="ARBA00022777"/>
    </source>
</evidence>
<dbReference type="CDD" id="cd01173">
    <property type="entry name" value="pyridoxal_pyridoxamine_kinase"/>
    <property type="match status" value="1"/>
</dbReference>
<dbReference type="STRING" id="984487.A0A1E4SQU8"/>
<dbReference type="PANTHER" id="PTHR10534">
    <property type="entry name" value="PYRIDOXAL KINASE"/>
    <property type="match status" value="1"/>
</dbReference>
<comment type="similarity">
    <text evidence="1">Belongs to the pyridoxine kinase family.</text>
</comment>
<name>A0A1E4SQU8_9ASCO</name>
<evidence type="ECO:0000256" key="2">
    <source>
        <dbReference type="ARBA" id="ARBA00012104"/>
    </source>
</evidence>
<dbReference type="GO" id="GO:0005524">
    <property type="term" value="F:ATP binding"/>
    <property type="evidence" value="ECO:0007669"/>
    <property type="project" value="UniProtKB-KW"/>
</dbReference>
<proteinExistence type="inferred from homology"/>
<dbReference type="EC" id="2.7.1.35" evidence="2"/>
<keyword evidence="5 8" id="KW-0418">Kinase</keyword>
<dbReference type="GO" id="GO:0005829">
    <property type="term" value="C:cytosol"/>
    <property type="evidence" value="ECO:0007669"/>
    <property type="project" value="TreeGrafter"/>
</dbReference>
<dbReference type="GO" id="GO:0009443">
    <property type="term" value="P:pyridoxal 5'-phosphate salvage"/>
    <property type="evidence" value="ECO:0007669"/>
    <property type="project" value="InterPro"/>
</dbReference>
<dbReference type="GO" id="GO:0008478">
    <property type="term" value="F:pyridoxal kinase activity"/>
    <property type="evidence" value="ECO:0007669"/>
    <property type="project" value="UniProtKB-EC"/>
</dbReference>
<dbReference type="AlphaFoldDB" id="A0A1E4SQU8"/>
<dbReference type="InterPro" id="IPR013749">
    <property type="entry name" value="PM/HMP-P_kinase-1"/>
</dbReference>
<dbReference type="GeneID" id="30982935"/>
<keyword evidence="4" id="KW-0547">Nucleotide-binding</keyword>
<keyword evidence="9" id="KW-1185">Reference proteome</keyword>
<evidence type="ECO:0000256" key="4">
    <source>
        <dbReference type="ARBA" id="ARBA00022741"/>
    </source>
</evidence>